<feature type="compositionally biased region" description="Low complexity" evidence="1">
    <location>
        <begin position="324"/>
        <end position="343"/>
    </location>
</feature>
<organism evidence="2 3">
    <name type="scientific">Candidatus Campbellbacteria bacterium CG22_combo_CG10-13_8_21_14_all_43_18</name>
    <dbReference type="NCBI Taxonomy" id="1974530"/>
    <lineage>
        <taxon>Bacteria</taxon>
        <taxon>Candidatus Campbelliibacteriota</taxon>
    </lineage>
</organism>
<accession>A0A2H0DWY9</accession>
<dbReference type="Gene3D" id="2.60.40.10">
    <property type="entry name" value="Immunoglobulins"/>
    <property type="match status" value="1"/>
</dbReference>
<feature type="region of interest" description="Disordered" evidence="1">
    <location>
        <begin position="303"/>
        <end position="407"/>
    </location>
</feature>
<evidence type="ECO:0000313" key="3">
    <source>
        <dbReference type="Proteomes" id="UP000231276"/>
    </source>
</evidence>
<evidence type="ECO:0008006" key="4">
    <source>
        <dbReference type="Google" id="ProtNLM"/>
    </source>
</evidence>
<dbReference type="Proteomes" id="UP000231276">
    <property type="component" value="Unassembled WGS sequence"/>
</dbReference>
<dbReference type="InterPro" id="IPR029058">
    <property type="entry name" value="AB_hydrolase_fold"/>
</dbReference>
<feature type="compositionally biased region" description="Pro residues" evidence="1">
    <location>
        <begin position="308"/>
        <end position="323"/>
    </location>
</feature>
<dbReference type="EMBL" id="PCTS01000010">
    <property type="protein sequence ID" value="PIP86686.1"/>
    <property type="molecule type" value="Genomic_DNA"/>
</dbReference>
<dbReference type="AlphaFoldDB" id="A0A2H0DWY9"/>
<gene>
    <name evidence="2" type="ORF">COW82_00780</name>
</gene>
<name>A0A2H0DWY9_9BACT</name>
<protein>
    <recommendedName>
        <fullName evidence="4">LTD domain-containing protein</fullName>
    </recommendedName>
</protein>
<evidence type="ECO:0000313" key="2">
    <source>
        <dbReference type="EMBL" id="PIP86686.1"/>
    </source>
</evidence>
<evidence type="ECO:0000256" key="1">
    <source>
        <dbReference type="SAM" id="MobiDB-lite"/>
    </source>
</evidence>
<sequence length="903" mass="95180">MNTKEEAEVSLKNLIKTFRDVSTYKMDNIIFKLGYNPSRYAGVADTVQAAAQSLFTKVTNFDRDTILMQIHPEINTQKILLVGHSQGSFYANEIYRYLIEDGLPKESVGVYLLASPASEVADTDIAKDGDYLTSTNDNLIWEIRGWTEFFNSPRPLEPNILIPISNPNVAKLWRGHSFSGEYLAGAPAKIVRDIDEALGELRAEKDINNVETGCFNPPQNNFSYKTKKAFFAATDPVITPTINYTARGIVGAYKAGSFALNTYDRGFDAAVHTLGSVVYRVQNLFASAEETGKQGKTALLSAASASPSLPPPEEFFSPSPPPFSFSQESEALPSPLAPETSPTPSLPSSPPVLQSSKLAGEEEISPEPALNAEENNENEKNDNLNTPNIIGGGGGSGTVFLDSTAPSKPVITSPSDFSAPFTNGLITFEGTAESGATVSTDFSNDSVLSANGLWSLALSLEEGTTTVTFYATDSNGNRGLYGSSLDVGVQSSIEAPAIVSPASFSSAFSTSTITFEGTSEAGAVISQDFSGATTTAGAGGLWSLTLSSFPEGDTALGFAGKKNGLASATTTVNLSVDTIPPAISLFEILECQYSLSPLKCLSGTETINLQYGSDSTSPVSYKIYRDGKLQKTTSDTATTISVPDGLKALITVVATDGASNTATSSAITVNISKFPIVINEIAWAGTTDSSDEWVELYNRTALTLDLFNVALVSADGVPEINFSGTIGFRNGSNNGKFGHYLIERTASNTTSMNEDLAVAFSGSGSGSGLSNTHEELRLVHYLGGFATSTLDSTPPRTECGGVWCAGLASTTPFSMERIDPNISGAIALNWATNDGLIINGTDSNGNNINGTPMETNSASANNNPIGYYCEPKDASFLPGGYYAPTDGSLSGGLCTYISPAISG</sequence>
<dbReference type="SUPFAM" id="SSF53474">
    <property type="entry name" value="alpha/beta-Hydrolases"/>
    <property type="match status" value="1"/>
</dbReference>
<dbReference type="InterPro" id="IPR013783">
    <property type="entry name" value="Ig-like_fold"/>
</dbReference>
<comment type="caution">
    <text evidence="2">The sequence shown here is derived from an EMBL/GenBank/DDBJ whole genome shotgun (WGS) entry which is preliminary data.</text>
</comment>
<proteinExistence type="predicted"/>
<feature type="non-terminal residue" evidence="2">
    <location>
        <position position="903"/>
    </location>
</feature>
<reference evidence="2 3" key="1">
    <citation type="submission" date="2017-09" db="EMBL/GenBank/DDBJ databases">
        <title>Depth-based differentiation of microbial function through sediment-hosted aquifers and enrichment of novel symbionts in the deep terrestrial subsurface.</title>
        <authorList>
            <person name="Probst A.J."/>
            <person name="Ladd B."/>
            <person name="Jarett J.K."/>
            <person name="Geller-Mcgrath D.E."/>
            <person name="Sieber C.M."/>
            <person name="Emerson J.B."/>
            <person name="Anantharaman K."/>
            <person name="Thomas B.C."/>
            <person name="Malmstrom R."/>
            <person name="Stieglmeier M."/>
            <person name="Klingl A."/>
            <person name="Woyke T."/>
            <person name="Ryan C.M."/>
            <person name="Banfield J.F."/>
        </authorList>
    </citation>
    <scope>NUCLEOTIDE SEQUENCE [LARGE SCALE GENOMIC DNA]</scope>
    <source>
        <strain evidence="2">CG22_combo_CG10-13_8_21_14_all_43_18</strain>
    </source>
</reference>